<dbReference type="Proteomes" id="UP000735302">
    <property type="component" value="Unassembled WGS sequence"/>
</dbReference>
<gene>
    <name evidence="1" type="ORF">PoB_000297900</name>
</gene>
<evidence type="ECO:0008006" key="3">
    <source>
        <dbReference type="Google" id="ProtNLM"/>
    </source>
</evidence>
<evidence type="ECO:0000313" key="2">
    <source>
        <dbReference type="Proteomes" id="UP000735302"/>
    </source>
</evidence>
<keyword evidence="2" id="KW-1185">Reference proteome</keyword>
<dbReference type="EMBL" id="BLXT01000396">
    <property type="protein sequence ID" value="GFN76473.1"/>
    <property type="molecule type" value="Genomic_DNA"/>
</dbReference>
<accession>A0AAV3Y2L2</accession>
<comment type="caution">
    <text evidence="1">The sequence shown here is derived from an EMBL/GenBank/DDBJ whole genome shotgun (WGS) entry which is preliminary data.</text>
</comment>
<protein>
    <recommendedName>
        <fullName evidence="3">Programmed cell death protein 2 C-terminal domain-containing protein</fullName>
    </recommendedName>
</protein>
<organism evidence="1 2">
    <name type="scientific">Plakobranchus ocellatus</name>
    <dbReference type="NCBI Taxonomy" id="259542"/>
    <lineage>
        <taxon>Eukaryota</taxon>
        <taxon>Metazoa</taxon>
        <taxon>Spiralia</taxon>
        <taxon>Lophotrochozoa</taxon>
        <taxon>Mollusca</taxon>
        <taxon>Gastropoda</taxon>
        <taxon>Heterobranchia</taxon>
        <taxon>Euthyneura</taxon>
        <taxon>Panpulmonata</taxon>
        <taxon>Sacoglossa</taxon>
        <taxon>Placobranchoidea</taxon>
        <taxon>Plakobranchidae</taxon>
        <taxon>Plakobranchus</taxon>
    </lineage>
</organism>
<evidence type="ECO:0000313" key="1">
    <source>
        <dbReference type="EMBL" id="GFN76473.1"/>
    </source>
</evidence>
<name>A0AAV3Y2L2_9GAST</name>
<dbReference type="AlphaFoldDB" id="A0AAV3Y2L2"/>
<sequence length="170" mass="19068">MKHCLVDSELKFEPSDFIQNLNAYTPLYAKAITPQVYSVYSSGITSDAWMNSSVSISYCPDCFGVLEFNRFELHSITKLRFPFGVHNINLPVMFFNCRCHQMLERQITEVSFLCLAEDEFWTKEGDENFSFFSPNSVGGTVACESTLRSAGTLLSRVRAPPSAPRPDGGP</sequence>
<reference evidence="1 2" key="1">
    <citation type="journal article" date="2021" name="Elife">
        <title>Chloroplast acquisition without the gene transfer in kleptoplastic sea slugs, Plakobranchus ocellatus.</title>
        <authorList>
            <person name="Maeda T."/>
            <person name="Takahashi S."/>
            <person name="Yoshida T."/>
            <person name="Shimamura S."/>
            <person name="Takaki Y."/>
            <person name="Nagai Y."/>
            <person name="Toyoda A."/>
            <person name="Suzuki Y."/>
            <person name="Arimoto A."/>
            <person name="Ishii H."/>
            <person name="Satoh N."/>
            <person name="Nishiyama T."/>
            <person name="Hasebe M."/>
            <person name="Maruyama T."/>
            <person name="Minagawa J."/>
            <person name="Obokata J."/>
            <person name="Shigenobu S."/>
        </authorList>
    </citation>
    <scope>NUCLEOTIDE SEQUENCE [LARGE SCALE GENOMIC DNA]</scope>
</reference>
<proteinExistence type="predicted"/>